<comment type="caution">
    <text evidence="1">The sequence shown here is derived from an EMBL/GenBank/DDBJ whole genome shotgun (WGS) entry which is preliminary data.</text>
</comment>
<dbReference type="EMBL" id="JAPDRQ010000002">
    <property type="protein sequence ID" value="KAJ9664585.1"/>
    <property type="molecule type" value="Genomic_DNA"/>
</dbReference>
<dbReference type="Proteomes" id="UP001172386">
    <property type="component" value="Unassembled WGS sequence"/>
</dbReference>
<protein>
    <submittedName>
        <fullName evidence="1">Uncharacterized protein</fullName>
    </submittedName>
</protein>
<accession>A0ACC3ALE6</accession>
<sequence length="206" mass="22293">MADDDGILTSQILLRHATSRSKAKSWLAASLGAEEGINLSSAASSALKPDEDLALLQGDDENAGVGVVKKAGESDDLSHRQLLSANEALRKRLLSKDAYKKYTQESKNGMHAPKPMPSKVTKNMEDDDGEEESKGRPNRASRASQKKVVSDERGTVETTENATTSTASNINPPFKGKKRPGSYLDQVLAEREKKSRRKANAKAENA</sequence>
<organism evidence="1 2">
    <name type="scientific">Neophaeococcomyces mojaviensis</name>
    <dbReference type="NCBI Taxonomy" id="3383035"/>
    <lineage>
        <taxon>Eukaryota</taxon>
        <taxon>Fungi</taxon>
        <taxon>Dikarya</taxon>
        <taxon>Ascomycota</taxon>
        <taxon>Pezizomycotina</taxon>
        <taxon>Eurotiomycetes</taxon>
        <taxon>Chaetothyriomycetidae</taxon>
        <taxon>Chaetothyriales</taxon>
        <taxon>Chaetothyriales incertae sedis</taxon>
        <taxon>Neophaeococcomyces</taxon>
    </lineage>
</organism>
<keyword evidence="2" id="KW-1185">Reference proteome</keyword>
<evidence type="ECO:0000313" key="2">
    <source>
        <dbReference type="Proteomes" id="UP001172386"/>
    </source>
</evidence>
<gene>
    <name evidence="1" type="ORF">H2198_000236</name>
</gene>
<name>A0ACC3ALE6_9EURO</name>
<proteinExistence type="predicted"/>
<evidence type="ECO:0000313" key="1">
    <source>
        <dbReference type="EMBL" id="KAJ9664585.1"/>
    </source>
</evidence>
<reference evidence="1" key="1">
    <citation type="submission" date="2022-10" db="EMBL/GenBank/DDBJ databases">
        <title>Culturing micro-colonial fungi from biological soil crusts in the Mojave desert and describing Neophaeococcomyces mojavensis, and introducing the new genera and species Taxawa tesnikishii.</title>
        <authorList>
            <person name="Kurbessoian T."/>
            <person name="Stajich J.E."/>
        </authorList>
    </citation>
    <scope>NUCLEOTIDE SEQUENCE</scope>
    <source>
        <strain evidence="1">JES_112</strain>
    </source>
</reference>